<accession>A0A9W6TKM7</accession>
<dbReference type="Pfam" id="PF13975">
    <property type="entry name" value="gag-asp_proteas"/>
    <property type="match status" value="1"/>
</dbReference>
<dbReference type="InterPro" id="IPR021109">
    <property type="entry name" value="Peptidase_aspartic_dom_sf"/>
</dbReference>
<reference evidence="2" key="1">
    <citation type="submission" date="2023-04" db="EMBL/GenBank/DDBJ databases">
        <title>Phytophthora fragariaefolia NBRC 109709.</title>
        <authorList>
            <person name="Ichikawa N."/>
            <person name="Sato H."/>
            <person name="Tonouchi N."/>
        </authorList>
    </citation>
    <scope>NUCLEOTIDE SEQUENCE</scope>
    <source>
        <strain evidence="2">NBRC 109709</strain>
    </source>
</reference>
<feature type="region of interest" description="Disordered" evidence="1">
    <location>
        <begin position="74"/>
        <end position="103"/>
    </location>
</feature>
<dbReference type="GO" id="GO:0006508">
    <property type="term" value="P:proteolysis"/>
    <property type="evidence" value="ECO:0007669"/>
    <property type="project" value="InterPro"/>
</dbReference>
<keyword evidence="3" id="KW-1185">Reference proteome</keyword>
<protein>
    <submittedName>
        <fullName evidence="2">Unnamed protein product</fullName>
    </submittedName>
</protein>
<sequence>MKSLRHKQLKTILVNQRFHDVDDIAYVLQQDEDLAQDGGYDTPPFKSRDFRADNVQPGRFKPRRPGRAYVVQSDAESDTEHDGHVGRNAHVHRARRRAGIPDGTALSHSVLERTQSESCAQDPVIQACFRPEDTSGRRGKSGSAVKLVRPLDGDPERAGLKRSKGLCVLVYVGPELRRRRKSDNEQCMTTLIQDGPGDPERDRPEWLHLDSERLVELELRPGEGYGWWENHEVEDRCEVATLHGAVNNCRTKILLDTGASVSMIRLDLARRLKLKLRMRDPIRVSALGGVPTYISASASIKITLRPRIVYVANLGGGLEVLLGMNFMYTAGVRLILREVLIQLPDEETVVMGGNPARDRPGLDLTVFPERSLCLPPAEHAIVKIRYDQSNPQREVVWAGRGDRWVTQIIYRTKSWAVAVKVVNISPRMVWIDTGTAVARIVEFGCFPSAGRWLRPGRLKYNEWQQLIYESVPSLKMRRRMEEIERILRESEPPCVRRPEYEWPTKLMLRPRLGSTQVWIARLPGRPDAQAVGQSSRAIQEVCTQTSQTSDVGTQTDVVQEPQSEDVLEVDSAGETDGLLERAEEDDGPECSDSHVQLDSDENDEVEDCPGQAMLGTILYKLEQEYARCMGVNLGDLELETPVYTHEGSELMSRLCDELAMILELNELSPECDITQADVGEPGPPAPARGVVCDLDVGDAKPAAQRPRSIAPHLILKLYELLNKLLETKLIENS</sequence>
<dbReference type="OrthoDB" id="145494at2759"/>
<gene>
    <name evidence="2" type="ORF">Pfra01_000012700</name>
</gene>
<evidence type="ECO:0000256" key="1">
    <source>
        <dbReference type="SAM" id="MobiDB-lite"/>
    </source>
</evidence>
<dbReference type="EMBL" id="BSXT01000009">
    <property type="protein sequence ID" value="GMF14634.1"/>
    <property type="molecule type" value="Genomic_DNA"/>
</dbReference>
<proteinExistence type="predicted"/>
<dbReference type="InterPro" id="IPR001969">
    <property type="entry name" value="Aspartic_peptidase_AS"/>
</dbReference>
<evidence type="ECO:0000313" key="2">
    <source>
        <dbReference type="EMBL" id="GMF14634.1"/>
    </source>
</evidence>
<name>A0A9W6TKM7_9STRA</name>
<evidence type="ECO:0000313" key="3">
    <source>
        <dbReference type="Proteomes" id="UP001165121"/>
    </source>
</evidence>
<feature type="compositionally biased region" description="Acidic residues" evidence="1">
    <location>
        <begin position="562"/>
        <end position="573"/>
    </location>
</feature>
<dbReference type="SUPFAM" id="SSF50630">
    <property type="entry name" value="Acid proteases"/>
    <property type="match status" value="1"/>
</dbReference>
<feature type="region of interest" description="Disordered" evidence="1">
    <location>
        <begin position="544"/>
        <end position="608"/>
    </location>
</feature>
<comment type="caution">
    <text evidence="2">The sequence shown here is derived from an EMBL/GenBank/DDBJ whole genome shotgun (WGS) entry which is preliminary data.</text>
</comment>
<dbReference type="Proteomes" id="UP001165121">
    <property type="component" value="Unassembled WGS sequence"/>
</dbReference>
<organism evidence="2 3">
    <name type="scientific">Phytophthora fragariaefolia</name>
    <dbReference type="NCBI Taxonomy" id="1490495"/>
    <lineage>
        <taxon>Eukaryota</taxon>
        <taxon>Sar</taxon>
        <taxon>Stramenopiles</taxon>
        <taxon>Oomycota</taxon>
        <taxon>Peronosporomycetes</taxon>
        <taxon>Peronosporales</taxon>
        <taxon>Peronosporaceae</taxon>
        <taxon>Phytophthora</taxon>
    </lineage>
</organism>
<dbReference type="Gene3D" id="2.40.70.10">
    <property type="entry name" value="Acid Proteases"/>
    <property type="match status" value="1"/>
</dbReference>
<feature type="compositionally biased region" description="Acidic residues" evidence="1">
    <location>
        <begin position="598"/>
        <end position="607"/>
    </location>
</feature>
<dbReference type="PROSITE" id="PS00141">
    <property type="entry name" value="ASP_PROTEASE"/>
    <property type="match status" value="1"/>
</dbReference>
<dbReference type="GO" id="GO:0004190">
    <property type="term" value="F:aspartic-type endopeptidase activity"/>
    <property type="evidence" value="ECO:0007669"/>
    <property type="project" value="InterPro"/>
</dbReference>
<feature type="compositionally biased region" description="Basic residues" evidence="1">
    <location>
        <begin position="87"/>
        <end position="98"/>
    </location>
</feature>
<dbReference type="AlphaFoldDB" id="A0A9W6TKM7"/>
<feature type="compositionally biased region" description="Polar residues" evidence="1">
    <location>
        <begin position="544"/>
        <end position="561"/>
    </location>
</feature>